<proteinExistence type="predicted"/>
<gene>
    <name evidence="1" type="ORF">CCHOA_07425</name>
</gene>
<dbReference type="AlphaFoldDB" id="A0A3G6J730"/>
<organism evidence="1 2">
    <name type="scientific">Corynebacterium choanae</name>
    <dbReference type="NCBI Taxonomy" id="1862358"/>
    <lineage>
        <taxon>Bacteria</taxon>
        <taxon>Bacillati</taxon>
        <taxon>Actinomycetota</taxon>
        <taxon>Actinomycetes</taxon>
        <taxon>Mycobacteriales</taxon>
        <taxon>Corynebacteriaceae</taxon>
        <taxon>Corynebacterium</taxon>
    </lineage>
</organism>
<name>A0A3G6J730_9CORY</name>
<sequence>MAIMEPTQWTTDIQVLLTRSEWQRLEPELSQHLTDEDCTPMNIAVEELSFACEPDNMLVSEYQQREGHPPVAEILHRVVVHSRSTRAASEVTKHVVTALGNPQYWYGTTSAGFLDPGSKSACNISL</sequence>
<dbReference type="Proteomes" id="UP000269019">
    <property type="component" value="Chromosome"/>
</dbReference>
<keyword evidence="2" id="KW-1185">Reference proteome</keyword>
<evidence type="ECO:0000313" key="2">
    <source>
        <dbReference type="Proteomes" id="UP000269019"/>
    </source>
</evidence>
<evidence type="ECO:0000313" key="1">
    <source>
        <dbReference type="EMBL" id="AZA13877.1"/>
    </source>
</evidence>
<dbReference type="KEGG" id="ccho:CCHOA_07425"/>
<protein>
    <submittedName>
        <fullName evidence="1">Uncharacterized protein</fullName>
    </submittedName>
</protein>
<accession>A0A3G6J730</accession>
<dbReference type="EMBL" id="CP033896">
    <property type="protein sequence ID" value="AZA13877.1"/>
    <property type="molecule type" value="Genomic_DNA"/>
</dbReference>
<reference evidence="1 2" key="1">
    <citation type="submission" date="2018-11" db="EMBL/GenBank/DDBJ databases">
        <authorList>
            <person name="Kleinhagauer T."/>
            <person name="Glaeser S.P."/>
            <person name="Spergser J."/>
            <person name="Ruckert C."/>
            <person name="Kaempfer P."/>
            <person name="Busse H.-J."/>
        </authorList>
    </citation>
    <scope>NUCLEOTIDE SEQUENCE [LARGE SCALE GENOMIC DNA]</scope>
    <source>
        <strain evidence="1 2">200CH</strain>
    </source>
</reference>